<proteinExistence type="predicted"/>
<protein>
    <submittedName>
        <fullName evidence="1">Uncharacterized protein</fullName>
    </submittedName>
</protein>
<gene>
    <name evidence="1" type="ORF">MGN01_43850</name>
</gene>
<evidence type="ECO:0000313" key="1">
    <source>
        <dbReference type="EMBL" id="GEP12540.1"/>
    </source>
</evidence>
<dbReference type="EMBL" id="BJZV01000046">
    <property type="protein sequence ID" value="GEP12540.1"/>
    <property type="molecule type" value="Genomic_DNA"/>
</dbReference>
<sequence>MAGLRVPPDPLPRAGESSPRFAQWGSFEIRAYSRPLVLVPICLPVQVAHVDGRKAREALASEKLVPGLMHQAPK</sequence>
<reference evidence="1 2" key="1">
    <citation type="submission" date="2019-07" db="EMBL/GenBank/DDBJ databases">
        <title>Whole genome shotgun sequence of Methylobacterium gnaphalii NBRC 107716.</title>
        <authorList>
            <person name="Hosoyama A."/>
            <person name="Uohara A."/>
            <person name="Ohji S."/>
            <person name="Ichikawa N."/>
        </authorList>
    </citation>
    <scope>NUCLEOTIDE SEQUENCE [LARGE SCALE GENOMIC DNA]</scope>
    <source>
        <strain evidence="1 2">NBRC 107716</strain>
    </source>
</reference>
<keyword evidence="2" id="KW-1185">Reference proteome</keyword>
<accession>A0A512JRE5</accession>
<name>A0A512JRE5_9HYPH</name>
<dbReference type="Proteomes" id="UP000321750">
    <property type="component" value="Unassembled WGS sequence"/>
</dbReference>
<dbReference type="AlphaFoldDB" id="A0A512JRE5"/>
<comment type="caution">
    <text evidence="1">The sequence shown here is derived from an EMBL/GenBank/DDBJ whole genome shotgun (WGS) entry which is preliminary data.</text>
</comment>
<evidence type="ECO:0000313" key="2">
    <source>
        <dbReference type="Proteomes" id="UP000321750"/>
    </source>
</evidence>
<organism evidence="1 2">
    <name type="scientific">Methylobacterium gnaphalii</name>
    <dbReference type="NCBI Taxonomy" id="1010610"/>
    <lineage>
        <taxon>Bacteria</taxon>
        <taxon>Pseudomonadati</taxon>
        <taxon>Pseudomonadota</taxon>
        <taxon>Alphaproteobacteria</taxon>
        <taxon>Hyphomicrobiales</taxon>
        <taxon>Methylobacteriaceae</taxon>
        <taxon>Methylobacterium</taxon>
    </lineage>
</organism>